<proteinExistence type="predicted"/>
<feature type="chain" id="PRO_5043369648" description="PepSY domain-containing protein" evidence="1">
    <location>
        <begin position="22"/>
        <end position="109"/>
    </location>
</feature>
<protein>
    <recommendedName>
        <fullName evidence="3">PepSY domain-containing protein</fullName>
    </recommendedName>
</protein>
<organism evidence="2">
    <name type="scientific">Alloyangia sp. H15</name>
    <dbReference type="NCBI Taxonomy" id="3029062"/>
    <lineage>
        <taxon>Bacteria</taxon>
        <taxon>Pseudomonadati</taxon>
        <taxon>Pseudomonadota</taxon>
        <taxon>Alphaproteobacteria</taxon>
        <taxon>Rhodobacterales</taxon>
        <taxon>Roseobacteraceae</taxon>
        <taxon>Alloyangia</taxon>
    </lineage>
</organism>
<gene>
    <name evidence="2" type="ORF">PVT71_17385</name>
</gene>
<accession>A0AAU8AN60</accession>
<feature type="signal peptide" evidence="1">
    <location>
        <begin position="1"/>
        <end position="21"/>
    </location>
</feature>
<evidence type="ECO:0000313" key="2">
    <source>
        <dbReference type="EMBL" id="XCC96452.1"/>
    </source>
</evidence>
<dbReference type="RefSeq" id="WP_353475326.1">
    <property type="nucleotide sequence ID" value="NZ_CP123385.1"/>
</dbReference>
<name>A0AAU8AN60_9RHOB</name>
<evidence type="ECO:0008006" key="3">
    <source>
        <dbReference type="Google" id="ProtNLM"/>
    </source>
</evidence>
<dbReference type="EMBL" id="CP123385">
    <property type="protein sequence ID" value="XCC96452.1"/>
    <property type="molecule type" value="Genomic_DNA"/>
</dbReference>
<keyword evidence="1" id="KW-0732">Signal</keyword>
<dbReference type="AlphaFoldDB" id="A0AAU8AN60"/>
<evidence type="ECO:0000256" key="1">
    <source>
        <dbReference type="SAM" id="SignalP"/>
    </source>
</evidence>
<sequence>MWRSFPIPLSALFAGLLTAFAGGLAALPAGAVSPIAEVVCEPSPRMTQRLKRQQGATLASTGLRGPEEVIELWLDPRDNWTMVIAYASGTSCIVAMGAHWSRMQPQDPA</sequence>
<reference evidence="2" key="1">
    <citation type="submission" date="2023-02" db="EMBL/GenBank/DDBJ databases">
        <title>Description and genomic characterization of Salipiger bruguierae sp. nov., isolated from the sediment of mangrove plant Bruguiera sexangula.</title>
        <authorList>
            <person name="Long M."/>
        </authorList>
    </citation>
    <scope>NUCLEOTIDE SEQUENCE</scope>
    <source>
        <strain evidence="2">H15</strain>
    </source>
</reference>